<name>A0ABY0TCU1_9PROT</name>
<keyword evidence="3" id="KW-1185">Reference proteome</keyword>
<keyword evidence="1" id="KW-1133">Transmembrane helix</keyword>
<protein>
    <recommendedName>
        <fullName evidence="4">Yip1 domain-containing protein</fullName>
    </recommendedName>
</protein>
<feature type="transmembrane region" description="Helical" evidence="1">
    <location>
        <begin position="26"/>
        <end position="44"/>
    </location>
</feature>
<proteinExistence type="predicted"/>
<keyword evidence="1" id="KW-0472">Membrane</keyword>
<feature type="transmembrane region" description="Helical" evidence="1">
    <location>
        <begin position="65"/>
        <end position="87"/>
    </location>
</feature>
<evidence type="ECO:0000313" key="3">
    <source>
        <dbReference type="Proteomes" id="UP000183471"/>
    </source>
</evidence>
<sequence length="127" mass="14208">MADKHQEYLAAREKWVHEDQLINHRLTWLLVSQTLLFAAYGALLQTPDDRPYFSKICQMLPVIPALGIGVALMLLLSIISACCALHILRKKTGFLLAVSDNTHFGGLIAPILLPLFFVGAWAWILIL</sequence>
<organism evidence="2 3">
    <name type="scientific">Nitrosospira multiformis</name>
    <dbReference type="NCBI Taxonomy" id="1231"/>
    <lineage>
        <taxon>Bacteria</taxon>
        <taxon>Pseudomonadati</taxon>
        <taxon>Pseudomonadota</taxon>
        <taxon>Betaproteobacteria</taxon>
        <taxon>Nitrosomonadales</taxon>
        <taxon>Nitrosomonadaceae</taxon>
        <taxon>Nitrosospira</taxon>
    </lineage>
</organism>
<evidence type="ECO:0008006" key="4">
    <source>
        <dbReference type="Google" id="ProtNLM"/>
    </source>
</evidence>
<comment type="caution">
    <text evidence="2">The sequence shown here is derived from an EMBL/GenBank/DDBJ whole genome shotgun (WGS) entry which is preliminary data.</text>
</comment>
<evidence type="ECO:0000256" key="1">
    <source>
        <dbReference type="SAM" id="Phobius"/>
    </source>
</evidence>
<reference evidence="2 3" key="1">
    <citation type="submission" date="2016-10" db="EMBL/GenBank/DDBJ databases">
        <authorList>
            <person name="Varghese N."/>
            <person name="Submissions S."/>
        </authorList>
    </citation>
    <scope>NUCLEOTIDE SEQUENCE [LARGE SCALE GENOMIC DNA]</scope>
    <source>
        <strain evidence="2 3">Nl1</strain>
    </source>
</reference>
<feature type="transmembrane region" description="Helical" evidence="1">
    <location>
        <begin position="107"/>
        <end position="126"/>
    </location>
</feature>
<evidence type="ECO:0000313" key="2">
    <source>
        <dbReference type="EMBL" id="SDQ63651.1"/>
    </source>
</evidence>
<gene>
    <name evidence="2" type="ORF">SAMN05216402_1643</name>
</gene>
<dbReference type="EMBL" id="FNKY01000001">
    <property type="protein sequence ID" value="SDQ63651.1"/>
    <property type="molecule type" value="Genomic_DNA"/>
</dbReference>
<accession>A0ABY0TCU1</accession>
<dbReference type="RefSeq" id="WP_074631882.1">
    <property type="nucleotide sequence ID" value="NZ_FNKY01000001.1"/>
</dbReference>
<dbReference type="Proteomes" id="UP000183471">
    <property type="component" value="Unassembled WGS sequence"/>
</dbReference>
<keyword evidence="1" id="KW-0812">Transmembrane</keyword>